<dbReference type="RefSeq" id="WP_107664722.1">
    <property type="nucleotide sequence ID" value="NZ_PZKG01000076.1"/>
</dbReference>
<dbReference type="PANTHER" id="PTHR30348">
    <property type="entry name" value="UNCHARACTERIZED PROTEIN YECE"/>
    <property type="match status" value="1"/>
</dbReference>
<evidence type="ECO:0000313" key="1">
    <source>
        <dbReference type="EMBL" id="PTE20911.1"/>
    </source>
</evidence>
<dbReference type="AlphaFoldDB" id="A0A2T4JSM4"/>
<protein>
    <submittedName>
        <fullName evidence="1">DUF72 domain-containing protein</fullName>
    </submittedName>
</protein>
<accession>A0A2T4JSM4</accession>
<dbReference type="PANTHER" id="PTHR30348:SF4">
    <property type="entry name" value="DUF72 DOMAIN-CONTAINING PROTEIN"/>
    <property type="match status" value="1"/>
</dbReference>
<dbReference type="SUPFAM" id="SSF117396">
    <property type="entry name" value="TM1631-like"/>
    <property type="match status" value="1"/>
</dbReference>
<dbReference type="InterPro" id="IPR036520">
    <property type="entry name" value="UPF0759_sf"/>
</dbReference>
<dbReference type="OrthoDB" id="9780310at2"/>
<dbReference type="InterPro" id="IPR002763">
    <property type="entry name" value="DUF72"/>
</dbReference>
<name>A0A2T4JSM4_9RHOB</name>
<reference evidence="1 2" key="1">
    <citation type="submission" date="2018-03" db="EMBL/GenBank/DDBJ databases">
        <title>Cereibacter changlensis.</title>
        <authorList>
            <person name="Meyer T.E."/>
            <person name="Miller S."/>
            <person name="Lodha T."/>
            <person name="Gandham S."/>
            <person name="Chintalapati S."/>
            <person name="Chintalapati V.R."/>
        </authorList>
    </citation>
    <scope>NUCLEOTIDE SEQUENCE [LARGE SCALE GENOMIC DNA]</scope>
    <source>
        <strain evidence="1 2">JA139</strain>
    </source>
</reference>
<keyword evidence="2" id="KW-1185">Reference proteome</keyword>
<sequence length="265" mass="29988">MGKTGRIRIGIGGWVFEPWRDTFYPKGLPQKRELEWASRQLTSIEINGTYYGSQKPESFARWHDETPEDFVFSLKAPRFATNRKVLAESAASVERFFTSGVMELREKLGPVNWQFLPTKQFDPEDFEAFLALLPASHEGRRLRHVVEVRHESFRDPAFVELARQHNVAIALSGDSEHPLIADPTADFVYARIMGTAEDEPLGYAKPALERWAQRAKDWAAGKAGEGLEPIGPPAPEKPRDVFLYVISGFKPRNPQAALALIDRLE</sequence>
<dbReference type="Pfam" id="PF01904">
    <property type="entry name" value="DUF72"/>
    <property type="match status" value="1"/>
</dbReference>
<proteinExistence type="predicted"/>
<organism evidence="1 2">
    <name type="scientific">Cereibacter changlensis JA139</name>
    <dbReference type="NCBI Taxonomy" id="1188249"/>
    <lineage>
        <taxon>Bacteria</taxon>
        <taxon>Pseudomonadati</taxon>
        <taxon>Pseudomonadota</taxon>
        <taxon>Alphaproteobacteria</taxon>
        <taxon>Rhodobacterales</taxon>
        <taxon>Paracoccaceae</taxon>
        <taxon>Cereibacter</taxon>
    </lineage>
</organism>
<gene>
    <name evidence="1" type="ORF">C5F48_15075</name>
</gene>
<dbReference type="Proteomes" id="UP000241010">
    <property type="component" value="Unassembled WGS sequence"/>
</dbReference>
<dbReference type="EMBL" id="PZKG01000076">
    <property type="protein sequence ID" value="PTE20911.1"/>
    <property type="molecule type" value="Genomic_DNA"/>
</dbReference>
<evidence type="ECO:0000313" key="2">
    <source>
        <dbReference type="Proteomes" id="UP000241010"/>
    </source>
</evidence>
<comment type="caution">
    <text evidence="1">The sequence shown here is derived from an EMBL/GenBank/DDBJ whole genome shotgun (WGS) entry which is preliminary data.</text>
</comment>
<dbReference type="Gene3D" id="3.20.20.410">
    <property type="entry name" value="Protein of unknown function UPF0759"/>
    <property type="match status" value="1"/>
</dbReference>